<evidence type="ECO:0000313" key="2">
    <source>
        <dbReference type="Proteomes" id="UP000826656"/>
    </source>
</evidence>
<organism evidence="1 2">
    <name type="scientific">Solanum tuberosum</name>
    <name type="common">Potato</name>
    <dbReference type="NCBI Taxonomy" id="4113"/>
    <lineage>
        <taxon>Eukaryota</taxon>
        <taxon>Viridiplantae</taxon>
        <taxon>Streptophyta</taxon>
        <taxon>Embryophyta</taxon>
        <taxon>Tracheophyta</taxon>
        <taxon>Spermatophyta</taxon>
        <taxon>Magnoliopsida</taxon>
        <taxon>eudicotyledons</taxon>
        <taxon>Gunneridae</taxon>
        <taxon>Pentapetalae</taxon>
        <taxon>asterids</taxon>
        <taxon>lamiids</taxon>
        <taxon>Solanales</taxon>
        <taxon>Solanaceae</taxon>
        <taxon>Solanoideae</taxon>
        <taxon>Solaneae</taxon>
        <taxon>Solanum</taxon>
    </lineage>
</organism>
<gene>
    <name evidence="1" type="ORF">KY290_013491</name>
</gene>
<comment type="caution">
    <text evidence="1">The sequence shown here is derived from an EMBL/GenBank/DDBJ whole genome shotgun (WGS) entry which is preliminary data.</text>
</comment>
<evidence type="ECO:0008006" key="3">
    <source>
        <dbReference type="Google" id="ProtNLM"/>
    </source>
</evidence>
<protein>
    <recommendedName>
        <fullName evidence="3">Mitochondrial protein</fullName>
    </recommendedName>
</protein>
<sequence>MVSLHNQDVGPLHYFIGIEVISSSAGLLLSQEKYTMDLLHEVAMDNCIGISTPMTSTIFFDPSPDDHLVDGSLYRCIIGKLHYLSFTHPYIAFVVIKLSQIMHQPFMSHWIALKRLLCYLYSITSFGVLIANETDSRLLVYSNSDWAGDPRDLTLTTHYVIYLGSSPISWSSKKKDSVFHSSTEAE</sequence>
<name>A0ABQ7VLV9_SOLTU</name>
<dbReference type="EMBL" id="JAIVGD010000011">
    <property type="protein sequence ID" value="KAH0769510.1"/>
    <property type="molecule type" value="Genomic_DNA"/>
</dbReference>
<evidence type="ECO:0000313" key="1">
    <source>
        <dbReference type="EMBL" id="KAH0769510.1"/>
    </source>
</evidence>
<dbReference type="PANTHER" id="PTHR11439">
    <property type="entry name" value="GAG-POL-RELATED RETROTRANSPOSON"/>
    <property type="match status" value="1"/>
</dbReference>
<reference evidence="1 2" key="1">
    <citation type="journal article" date="2021" name="bioRxiv">
        <title>Chromosome-scale and haplotype-resolved genome assembly of a tetraploid potato cultivar.</title>
        <authorList>
            <person name="Sun H."/>
            <person name="Jiao W.-B."/>
            <person name="Krause K."/>
            <person name="Campoy J.A."/>
            <person name="Goel M."/>
            <person name="Folz-Donahue K."/>
            <person name="Kukat C."/>
            <person name="Huettel B."/>
            <person name="Schneeberger K."/>
        </authorList>
    </citation>
    <scope>NUCLEOTIDE SEQUENCE [LARGE SCALE GENOMIC DNA]</scope>
    <source>
        <strain evidence="1">SolTubOtavaFocal</strain>
        <tissue evidence="1">Leaves</tissue>
    </source>
</reference>
<keyword evidence="2" id="KW-1185">Reference proteome</keyword>
<dbReference type="Proteomes" id="UP000826656">
    <property type="component" value="Unassembled WGS sequence"/>
</dbReference>
<dbReference type="PANTHER" id="PTHR11439:SF473">
    <property type="entry name" value="REVERSE TRANSCRIPTASE TY1_COPIA-TYPE DOMAIN-CONTAINING PROTEIN"/>
    <property type="match status" value="1"/>
</dbReference>
<accession>A0ABQ7VLV9</accession>
<proteinExistence type="predicted"/>